<keyword evidence="5" id="KW-1185">Reference proteome</keyword>
<feature type="domain" description="BACON" evidence="3">
    <location>
        <begin position="477"/>
        <end position="543"/>
    </location>
</feature>
<feature type="region of interest" description="Disordered" evidence="1">
    <location>
        <begin position="338"/>
        <end position="359"/>
    </location>
</feature>
<keyword evidence="2" id="KW-0812">Transmembrane</keyword>
<feature type="transmembrane region" description="Helical" evidence="2">
    <location>
        <begin position="360"/>
        <end position="381"/>
    </location>
</feature>
<feature type="compositionally biased region" description="Basic and acidic residues" evidence="1">
    <location>
        <begin position="338"/>
        <end position="353"/>
    </location>
</feature>
<protein>
    <submittedName>
        <fullName evidence="4">Sigma-70 family RNA polymerase sigma factor</fullName>
    </submittedName>
</protein>
<sequence>MTTRREQHPETGSAPRARRAASPGRHAGRPAQGAHRAASPRKQRRAREREERATERAAERTTDQAAERTAQRAAERSANGAGARPEARPPAHFDAYLDGLFTYCLSVMCDHDAAVTALGDALAVAERQRVRDRAPTDPAQHRPWLYALARWSCLRRLGAGVPAVQAPPLTTPAARQRRRELASLAWPEAAGTVPEQREALELAIRHQLPVHEVAAVLARTPDVTRELLSSGACEVERTRAALGVVATGGCPAVAGIAAESRQGELRLGTALCRELVRHVDVCPGCRRASERYMAGGPWPGTAPAGGGRLPLLPAPRPSVHAALLLAQRARMLHTPRFDRRGFPVDDRDRSARRDRLRSRAVTTTVVATVIAAPVLAVWAAYRGAPLTGEAREEASVTAAEALEEDGVRSHPYDGTSHGDPGPGPGERAGRAGVAVSPREDGRPGGDDASPGPAEPSPTPSAADPSGSDGGATTAPAPGRLSVRADTSGGATLITLTASGGSAVAWSASTDAAWLRLSRTSGTLAPGESVTVRVTVDRDAEPVGSWSAQIHLAPAGAVVTVEGRGAPPDPGPSEPSPDPEPSEPPPSGDPSTGPDPSEPPP</sequence>
<feature type="compositionally biased region" description="Low complexity" evidence="1">
    <location>
        <begin position="12"/>
        <end position="31"/>
    </location>
</feature>
<dbReference type="Pfam" id="PF19190">
    <property type="entry name" value="BACON_2"/>
    <property type="match status" value="1"/>
</dbReference>
<evidence type="ECO:0000259" key="3">
    <source>
        <dbReference type="Pfam" id="PF19190"/>
    </source>
</evidence>
<dbReference type="Proteomes" id="UP000632289">
    <property type="component" value="Unassembled WGS sequence"/>
</dbReference>
<feature type="compositionally biased region" description="Basic and acidic residues" evidence="1">
    <location>
        <begin position="47"/>
        <end position="75"/>
    </location>
</feature>
<dbReference type="EMBL" id="JACXYU010000004">
    <property type="protein sequence ID" value="MBD3932218.1"/>
    <property type="molecule type" value="Genomic_DNA"/>
</dbReference>
<keyword evidence="2" id="KW-1133">Transmembrane helix</keyword>
<dbReference type="RefSeq" id="WP_191209496.1">
    <property type="nucleotide sequence ID" value="NZ_BAABKL010000050.1"/>
</dbReference>
<name>A0A927IAW3_9ACTN</name>
<proteinExistence type="predicted"/>
<dbReference type="Gene3D" id="2.60.40.10">
    <property type="entry name" value="Immunoglobulins"/>
    <property type="match status" value="1"/>
</dbReference>
<feature type="region of interest" description="Disordered" evidence="1">
    <location>
        <begin position="560"/>
        <end position="600"/>
    </location>
</feature>
<reference evidence="4" key="1">
    <citation type="submission" date="2020-09" db="EMBL/GenBank/DDBJ databases">
        <title>Secondary metabolite and genome analysis of marine Streptomyces chumphonensis KK1-2T.</title>
        <authorList>
            <person name="Phongsopitanun W."/>
            <person name="Kanchanasin P."/>
            <person name="Pittayakhajonwut P."/>
            <person name="Suwanborirux K."/>
            <person name="Tanasupawat S."/>
        </authorList>
    </citation>
    <scope>NUCLEOTIDE SEQUENCE</scope>
    <source>
        <strain evidence="4">KK1-2</strain>
    </source>
</reference>
<dbReference type="GO" id="GO:0005975">
    <property type="term" value="P:carbohydrate metabolic process"/>
    <property type="evidence" value="ECO:0007669"/>
    <property type="project" value="UniProtKB-ARBA"/>
</dbReference>
<evidence type="ECO:0000256" key="2">
    <source>
        <dbReference type="SAM" id="Phobius"/>
    </source>
</evidence>
<evidence type="ECO:0000313" key="5">
    <source>
        <dbReference type="Proteomes" id="UP000632289"/>
    </source>
</evidence>
<dbReference type="InterPro" id="IPR013783">
    <property type="entry name" value="Ig-like_fold"/>
</dbReference>
<dbReference type="AlphaFoldDB" id="A0A927IAW3"/>
<gene>
    <name evidence="4" type="ORF">IF129_11725</name>
</gene>
<evidence type="ECO:0000313" key="4">
    <source>
        <dbReference type="EMBL" id="MBD3932218.1"/>
    </source>
</evidence>
<comment type="caution">
    <text evidence="4">The sequence shown here is derived from an EMBL/GenBank/DDBJ whole genome shotgun (WGS) entry which is preliminary data.</text>
</comment>
<accession>A0A927IAW3</accession>
<feature type="compositionally biased region" description="Pro residues" evidence="1">
    <location>
        <begin position="566"/>
        <end position="587"/>
    </location>
</feature>
<evidence type="ECO:0000256" key="1">
    <source>
        <dbReference type="SAM" id="MobiDB-lite"/>
    </source>
</evidence>
<dbReference type="InterPro" id="IPR024361">
    <property type="entry name" value="BACON"/>
</dbReference>
<organism evidence="4 5">
    <name type="scientific">Streptomyces chumphonensis</name>
    <dbReference type="NCBI Taxonomy" id="1214925"/>
    <lineage>
        <taxon>Bacteria</taxon>
        <taxon>Bacillati</taxon>
        <taxon>Actinomycetota</taxon>
        <taxon>Actinomycetes</taxon>
        <taxon>Kitasatosporales</taxon>
        <taxon>Streptomycetaceae</taxon>
        <taxon>Streptomyces</taxon>
    </lineage>
</organism>
<feature type="region of interest" description="Disordered" evidence="1">
    <location>
        <begin position="1"/>
        <end position="89"/>
    </location>
</feature>
<feature type="region of interest" description="Disordered" evidence="1">
    <location>
        <begin position="404"/>
        <end position="483"/>
    </location>
</feature>
<keyword evidence="2" id="KW-0472">Membrane</keyword>